<dbReference type="PANTHER" id="PTHR42734">
    <property type="entry name" value="METAL TRANSPORT SYSTEM ATP-BINDING PROTEIN TM_0124-RELATED"/>
    <property type="match status" value="1"/>
</dbReference>
<dbReference type="GO" id="GO:0016887">
    <property type="term" value="F:ATP hydrolysis activity"/>
    <property type="evidence" value="ECO:0007669"/>
    <property type="project" value="InterPro"/>
</dbReference>
<dbReference type="PANTHER" id="PTHR42734:SF5">
    <property type="entry name" value="IRON TRANSPORT SYSTEM ATP-BINDING PROTEIN HI_0361-RELATED"/>
    <property type="match status" value="1"/>
</dbReference>
<dbReference type="InterPro" id="IPR050153">
    <property type="entry name" value="Metal_Ion_Import_ABC"/>
</dbReference>
<dbReference type="GO" id="GO:0005524">
    <property type="term" value="F:ATP binding"/>
    <property type="evidence" value="ECO:0007669"/>
    <property type="project" value="UniProtKB-KW"/>
</dbReference>
<keyword evidence="4" id="KW-0547">Nucleotide-binding</keyword>
<dbReference type="Proteomes" id="UP000000268">
    <property type="component" value="Chromosome"/>
</dbReference>
<keyword evidence="2" id="KW-0813">Transport</keyword>
<evidence type="ECO:0000256" key="1">
    <source>
        <dbReference type="ARBA" id="ARBA00005417"/>
    </source>
</evidence>
<proteinExistence type="inferred from homology"/>
<evidence type="ECO:0000313" key="5">
    <source>
        <dbReference type="Proteomes" id="UP000000268"/>
    </source>
</evidence>
<keyword evidence="4" id="KW-0067">ATP-binding</keyword>
<name>B0CAL2_ACAM1</name>
<evidence type="ECO:0000259" key="3">
    <source>
        <dbReference type="Pfam" id="PF00005"/>
    </source>
</evidence>
<dbReference type="EMBL" id="CP000828">
    <property type="protein sequence ID" value="ABW29078.1"/>
    <property type="molecule type" value="Genomic_DNA"/>
</dbReference>
<dbReference type="STRING" id="329726.AM1_4097"/>
<dbReference type="InterPro" id="IPR003439">
    <property type="entry name" value="ABC_transporter-like_ATP-bd"/>
</dbReference>
<keyword evidence="5" id="KW-1185">Reference proteome</keyword>
<accession>B0CAL2</accession>
<reference evidence="4 5" key="1">
    <citation type="journal article" date="2008" name="Proc. Natl. Acad. Sci. U.S.A.">
        <title>Niche adaptation and genome expansion in the chlorophyll d-producing cyanobacterium Acaryochloris marina.</title>
        <authorList>
            <person name="Swingley W.D."/>
            <person name="Chen M."/>
            <person name="Cheung P.C."/>
            <person name="Conrad A.L."/>
            <person name="Dejesa L.C."/>
            <person name="Hao J."/>
            <person name="Honchak B.M."/>
            <person name="Karbach L.E."/>
            <person name="Kurdoglu A."/>
            <person name="Lahiri S."/>
            <person name="Mastrian S.D."/>
            <person name="Miyashita H."/>
            <person name="Page L."/>
            <person name="Ramakrishna P."/>
            <person name="Satoh S."/>
            <person name="Sattley W.M."/>
            <person name="Shimada Y."/>
            <person name="Taylor H.L."/>
            <person name="Tomo T."/>
            <person name="Tsuchiya T."/>
            <person name="Wang Z.T."/>
            <person name="Raymond J."/>
            <person name="Mimuro M."/>
            <person name="Blankenship R.E."/>
            <person name="Touchman J.W."/>
        </authorList>
    </citation>
    <scope>NUCLEOTIDE SEQUENCE [LARGE SCALE GENOMIC DNA]</scope>
    <source>
        <strain evidence="5">MBIC 11017</strain>
    </source>
</reference>
<sequence length="79" mass="8600">MLKVQQLAVDYRGVRGLDGISFQIELGQLVGIVGPNGAGKSTMMKAMLGLVPTVSGQVSFYTCPLCHQLERVAYFPQRE</sequence>
<dbReference type="Pfam" id="PF00005">
    <property type="entry name" value="ABC_tran"/>
    <property type="match status" value="1"/>
</dbReference>
<dbReference type="AlphaFoldDB" id="B0CAL2"/>
<dbReference type="InterPro" id="IPR027417">
    <property type="entry name" value="P-loop_NTPase"/>
</dbReference>
<dbReference type="eggNOG" id="COG1121">
    <property type="taxonomic scope" value="Bacteria"/>
</dbReference>
<comment type="similarity">
    <text evidence="1">Belongs to the ABC transporter superfamily.</text>
</comment>
<organism evidence="4 5">
    <name type="scientific">Acaryochloris marina (strain MBIC 11017)</name>
    <dbReference type="NCBI Taxonomy" id="329726"/>
    <lineage>
        <taxon>Bacteria</taxon>
        <taxon>Bacillati</taxon>
        <taxon>Cyanobacteriota</taxon>
        <taxon>Cyanophyceae</taxon>
        <taxon>Acaryochloridales</taxon>
        <taxon>Acaryochloridaceae</taxon>
        <taxon>Acaryochloris</taxon>
    </lineage>
</organism>
<gene>
    <name evidence="4" type="ordered locus">AM1_4097</name>
</gene>
<feature type="domain" description="ABC transporter" evidence="3">
    <location>
        <begin position="17"/>
        <end position="63"/>
    </location>
</feature>
<dbReference type="KEGG" id="amr:AM1_4097"/>
<dbReference type="SUPFAM" id="SSF52540">
    <property type="entry name" value="P-loop containing nucleoside triphosphate hydrolases"/>
    <property type="match status" value="1"/>
</dbReference>
<protein>
    <submittedName>
        <fullName evidence="4">ABC transporter, ATP-binding protein</fullName>
    </submittedName>
</protein>
<evidence type="ECO:0000313" key="4">
    <source>
        <dbReference type="EMBL" id="ABW29078.1"/>
    </source>
</evidence>
<evidence type="ECO:0000256" key="2">
    <source>
        <dbReference type="ARBA" id="ARBA00022448"/>
    </source>
</evidence>
<dbReference type="Gene3D" id="3.40.50.300">
    <property type="entry name" value="P-loop containing nucleotide triphosphate hydrolases"/>
    <property type="match status" value="1"/>
</dbReference>
<dbReference type="HOGENOM" id="CLU_2597955_0_0_3"/>